<accession>A0A1H2ULV9</accession>
<keyword evidence="5 10" id="KW-0418">Kinase</keyword>
<dbReference type="InterPro" id="IPR000719">
    <property type="entry name" value="Prot_kinase_dom"/>
</dbReference>
<dbReference type="CDD" id="cd14014">
    <property type="entry name" value="STKc_PknB_like"/>
    <property type="match status" value="1"/>
</dbReference>
<dbReference type="GO" id="GO:0005524">
    <property type="term" value="F:ATP binding"/>
    <property type="evidence" value="ECO:0007669"/>
    <property type="project" value="UniProtKB-KW"/>
</dbReference>
<dbReference type="PROSITE" id="PS50011">
    <property type="entry name" value="PROTEIN_KINASE_DOM"/>
    <property type="match status" value="1"/>
</dbReference>
<dbReference type="InterPro" id="IPR008271">
    <property type="entry name" value="Ser/Thr_kinase_AS"/>
</dbReference>
<keyword evidence="8" id="KW-1133">Transmembrane helix</keyword>
<feature type="compositionally biased region" description="Low complexity" evidence="7">
    <location>
        <begin position="358"/>
        <end position="371"/>
    </location>
</feature>
<dbReference type="EC" id="2.7.11.1" evidence="1"/>
<dbReference type="PROSITE" id="PS00108">
    <property type="entry name" value="PROTEIN_KINASE_ST"/>
    <property type="match status" value="1"/>
</dbReference>
<feature type="compositionally biased region" description="Low complexity" evidence="7">
    <location>
        <begin position="335"/>
        <end position="351"/>
    </location>
</feature>
<dbReference type="Gene3D" id="3.30.200.20">
    <property type="entry name" value="Phosphorylase Kinase, domain 1"/>
    <property type="match status" value="1"/>
</dbReference>
<protein>
    <recommendedName>
        <fullName evidence="1">non-specific serine/threonine protein kinase</fullName>
        <ecNumber evidence="1">2.7.11.1</ecNumber>
    </recommendedName>
</protein>
<evidence type="ECO:0000256" key="7">
    <source>
        <dbReference type="SAM" id="MobiDB-lite"/>
    </source>
</evidence>
<evidence type="ECO:0000256" key="2">
    <source>
        <dbReference type="ARBA" id="ARBA00022527"/>
    </source>
</evidence>
<evidence type="ECO:0000256" key="8">
    <source>
        <dbReference type="SAM" id="Phobius"/>
    </source>
</evidence>
<keyword evidence="3" id="KW-0808">Transferase</keyword>
<keyword evidence="8" id="KW-0812">Transmembrane</keyword>
<gene>
    <name evidence="10" type="ORF">SAMN05421504_101930</name>
</gene>
<dbReference type="SMART" id="SM00220">
    <property type="entry name" value="S_TKc"/>
    <property type="match status" value="1"/>
</dbReference>
<evidence type="ECO:0000256" key="6">
    <source>
        <dbReference type="ARBA" id="ARBA00022840"/>
    </source>
</evidence>
<keyword evidence="6" id="KW-0067">ATP-binding</keyword>
<name>A0A1H2ULV9_9PSEU</name>
<dbReference type="STRING" id="589385.SAMN05421504_101930"/>
<dbReference type="Pfam" id="PF00069">
    <property type="entry name" value="Pkinase"/>
    <property type="match status" value="1"/>
</dbReference>
<dbReference type="GO" id="GO:0004674">
    <property type="term" value="F:protein serine/threonine kinase activity"/>
    <property type="evidence" value="ECO:0007669"/>
    <property type="project" value="UniProtKB-KW"/>
</dbReference>
<dbReference type="AlphaFoldDB" id="A0A1H2ULV9"/>
<feature type="region of interest" description="Disordered" evidence="7">
    <location>
        <begin position="321"/>
        <end position="371"/>
    </location>
</feature>
<evidence type="ECO:0000313" key="11">
    <source>
        <dbReference type="Proteomes" id="UP000199515"/>
    </source>
</evidence>
<dbReference type="Proteomes" id="UP000199515">
    <property type="component" value="Unassembled WGS sequence"/>
</dbReference>
<reference evidence="10 11" key="1">
    <citation type="submission" date="2016-10" db="EMBL/GenBank/DDBJ databases">
        <authorList>
            <person name="de Groot N.N."/>
        </authorList>
    </citation>
    <scope>NUCLEOTIDE SEQUENCE [LARGE SCALE GENOMIC DNA]</scope>
    <source>
        <strain evidence="10 11">CPCC 202699</strain>
    </source>
</reference>
<dbReference type="SUPFAM" id="SSF56112">
    <property type="entry name" value="Protein kinase-like (PK-like)"/>
    <property type="match status" value="1"/>
</dbReference>
<evidence type="ECO:0000256" key="1">
    <source>
        <dbReference type="ARBA" id="ARBA00012513"/>
    </source>
</evidence>
<proteinExistence type="predicted"/>
<dbReference type="InterPro" id="IPR011009">
    <property type="entry name" value="Kinase-like_dom_sf"/>
</dbReference>
<dbReference type="Gene3D" id="1.10.510.10">
    <property type="entry name" value="Transferase(Phosphotransferase) domain 1"/>
    <property type="match status" value="1"/>
</dbReference>
<feature type="transmembrane region" description="Helical" evidence="8">
    <location>
        <begin position="292"/>
        <end position="315"/>
    </location>
</feature>
<keyword evidence="4" id="KW-0547">Nucleotide-binding</keyword>
<sequence>MGMVWRGEDTSLDRVIAVKELILPFGHGGEEKAAEAKNRAMREARIAARLQHPHAITVFNVVEHEDRPWLIMEYLPSKSLSAVLAEDGPLPVDEVIRIGIQLTSALQAAHEAGIVHRDVKPGNVLIGEDGTVKVTDFGISRASGDATYTATGEISGTPAFLAPEVARGVDATAASDVFSLGATLYTAIEGAPPFGTADNQIALLYRVSSGEIVPPVKAGKLKPLLLRLLEVKPEDRPEMGDVLTELRMLAAFDGDEPPEVPAATVPATRRIEEGHMPAPVPPPVVEKRRRGALIAVAVGAVVVVIAVVAGILFALRQKDDTAGQQTPTPTPPPSSQVSSPAPEQPPVSSSETPPPTTTSPSTSPSAPAEQTPAQAIEDYFKLLPGNLEAGYATLSDAFKQKHSPTFQRYADFWNRFSAVSAAVTASGPNSASARLTYTEKGRTFTENHTYTLIQQNGKWLINAQT</sequence>
<evidence type="ECO:0000259" key="9">
    <source>
        <dbReference type="PROSITE" id="PS50011"/>
    </source>
</evidence>
<dbReference type="PANTHER" id="PTHR43289:SF6">
    <property type="entry name" value="SERINE_THREONINE-PROTEIN KINASE NEKL-3"/>
    <property type="match status" value="1"/>
</dbReference>
<evidence type="ECO:0000256" key="4">
    <source>
        <dbReference type="ARBA" id="ARBA00022741"/>
    </source>
</evidence>
<keyword evidence="11" id="KW-1185">Reference proteome</keyword>
<dbReference type="EMBL" id="FNON01000001">
    <property type="protein sequence ID" value="SDW57123.1"/>
    <property type="molecule type" value="Genomic_DNA"/>
</dbReference>
<dbReference type="PANTHER" id="PTHR43289">
    <property type="entry name" value="MITOGEN-ACTIVATED PROTEIN KINASE KINASE KINASE 20-RELATED"/>
    <property type="match status" value="1"/>
</dbReference>
<evidence type="ECO:0000313" key="10">
    <source>
        <dbReference type="EMBL" id="SDW57123.1"/>
    </source>
</evidence>
<keyword evidence="2" id="KW-0723">Serine/threonine-protein kinase</keyword>
<organism evidence="10 11">
    <name type="scientific">Amycolatopsis xylanica</name>
    <dbReference type="NCBI Taxonomy" id="589385"/>
    <lineage>
        <taxon>Bacteria</taxon>
        <taxon>Bacillati</taxon>
        <taxon>Actinomycetota</taxon>
        <taxon>Actinomycetes</taxon>
        <taxon>Pseudonocardiales</taxon>
        <taxon>Pseudonocardiaceae</taxon>
        <taxon>Amycolatopsis</taxon>
    </lineage>
</organism>
<evidence type="ECO:0000256" key="3">
    <source>
        <dbReference type="ARBA" id="ARBA00022679"/>
    </source>
</evidence>
<evidence type="ECO:0000256" key="5">
    <source>
        <dbReference type="ARBA" id="ARBA00022777"/>
    </source>
</evidence>
<keyword evidence="8" id="KW-0472">Membrane</keyword>
<feature type="domain" description="Protein kinase" evidence="9">
    <location>
        <begin position="1"/>
        <end position="249"/>
    </location>
</feature>